<dbReference type="OMA" id="CEGSNIE"/>
<dbReference type="InterPro" id="IPR029063">
    <property type="entry name" value="SAM-dependent_MTases_sf"/>
</dbReference>
<proteinExistence type="inferred from homology"/>
<reference evidence="8" key="1">
    <citation type="journal article" date="2012" name="Nat. Biotechnol.">
        <title>Draft genome sequence of pigeonpea (Cajanus cajan), an orphan legume crop of resource-poor farmers.</title>
        <authorList>
            <person name="Varshney R.K."/>
            <person name="Chen W."/>
            <person name="Li Y."/>
            <person name="Bharti A.K."/>
            <person name="Saxena R.K."/>
            <person name="Schlueter J.A."/>
            <person name="Donoghue M.T."/>
            <person name="Azam S."/>
            <person name="Fan G."/>
            <person name="Whaley A.M."/>
            <person name="Farmer A.D."/>
            <person name="Sheridan J."/>
            <person name="Iwata A."/>
            <person name="Tuteja R."/>
            <person name="Penmetsa R.V."/>
            <person name="Wu W."/>
            <person name="Upadhyaya H.D."/>
            <person name="Yang S.P."/>
            <person name="Shah T."/>
            <person name="Saxena K.B."/>
            <person name="Michael T."/>
            <person name="McCombie W.R."/>
            <person name="Yang B."/>
            <person name="Zhang G."/>
            <person name="Yang H."/>
            <person name="Wang J."/>
            <person name="Spillane C."/>
            <person name="Cook D.R."/>
            <person name="May G.D."/>
            <person name="Xu X."/>
            <person name="Jackson S.A."/>
        </authorList>
    </citation>
    <scope>NUCLEOTIDE SEQUENCE [LARGE SCALE GENOMIC DNA]</scope>
</reference>
<evidence type="ECO:0000256" key="7">
    <source>
        <dbReference type="ARBA" id="ARBA00032526"/>
    </source>
</evidence>
<keyword evidence="6" id="KW-0949">S-adenosyl-L-methionine</keyword>
<dbReference type="InterPro" id="IPR007213">
    <property type="entry name" value="Ppm1/Ppm2/Tcmp"/>
</dbReference>
<evidence type="ECO:0000256" key="3">
    <source>
        <dbReference type="ARBA" id="ARBA00012834"/>
    </source>
</evidence>
<dbReference type="GO" id="GO:0032259">
    <property type="term" value="P:methylation"/>
    <property type="evidence" value="ECO:0007669"/>
    <property type="project" value="UniProtKB-KW"/>
</dbReference>
<sequence>MKDDYIHLFVRRPLRRSPIINRGYYARWAAFRKLLYQFLDVDKKADGDAPIKKQILSLGAGFDTTYFQLQDEGKAPYLYVEVDFKEVTSKKAALIETHSQLRNKLGELATISREKGEVVSAHYKLVPADLRYVQQLNDIISVAGMDPRYVWGVRSVSACVLSVCFNFSLSLSCTDVSCEICYYSNAIDNLFEDIRPF</sequence>
<dbReference type="Gramene" id="C.cajan_38779.t">
    <property type="protein sequence ID" value="C.cajan_38779.t"/>
    <property type="gene ID" value="C.cajan_38779"/>
</dbReference>
<keyword evidence="4 8" id="KW-0489">Methyltransferase</keyword>
<gene>
    <name evidence="8" type="ORF">KK1_039758</name>
</gene>
<keyword evidence="9" id="KW-1185">Reference proteome</keyword>
<comment type="catalytic activity">
    <reaction evidence="1">
        <text>[phosphatase 2A protein]-C-terminal L-leucine + S-adenosyl-L-methionine = [phosphatase 2A protein]-C-terminal L-leucine methyl ester + S-adenosyl-L-homocysteine</text>
        <dbReference type="Rhea" id="RHEA:48544"/>
        <dbReference type="Rhea" id="RHEA-COMP:12134"/>
        <dbReference type="Rhea" id="RHEA-COMP:12135"/>
        <dbReference type="ChEBI" id="CHEBI:57856"/>
        <dbReference type="ChEBI" id="CHEBI:59789"/>
        <dbReference type="ChEBI" id="CHEBI:90516"/>
        <dbReference type="ChEBI" id="CHEBI:90517"/>
        <dbReference type="EC" id="2.1.1.233"/>
    </reaction>
</comment>
<comment type="similarity">
    <text evidence="2">Belongs to the methyltransferase superfamily. LCMT family.</text>
</comment>
<evidence type="ECO:0000256" key="1">
    <source>
        <dbReference type="ARBA" id="ARBA00000724"/>
    </source>
</evidence>
<name>A0A151R8U6_CAJCA</name>
<dbReference type="Proteomes" id="UP000075243">
    <property type="component" value="Unassembled WGS sequence"/>
</dbReference>
<dbReference type="GO" id="GO:0018423">
    <property type="term" value="F:protein C-terminal leucine carboxyl O-methyltransferase activity"/>
    <property type="evidence" value="ECO:0007669"/>
    <property type="project" value="UniProtKB-EC"/>
</dbReference>
<dbReference type="PANTHER" id="PTHR13600">
    <property type="entry name" value="LEUCINE CARBOXYL METHYLTRANSFERASE"/>
    <property type="match status" value="1"/>
</dbReference>
<dbReference type="STRING" id="3821.A0A151R8U6"/>
<dbReference type="Pfam" id="PF04072">
    <property type="entry name" value="LCM"/>
    <property type="match status" value="1"/>
</dbReference>
<evidence type="ECO:0000313" key="8">
    <source>
        <dbReference type="EMBL" id="KYP38971.1"/>
    </source>
</evidence>
<dbReference type="EC" id="2.1.1.233" evidence="3"/>
<evidence type="ECO:0000256" key="4">
    <source>
        <dbReference type="ARBA" id="ARBA00022603"/>
    </source>
</evidence>
<evidence type="ECO:0000256" key="6">
    <source>
        <dbReference type="ARBA" id="ARBA00022691"/>
    </source>
</evidence>
<organism evidence="8 9">
    <name type="scientific">Cajanus cajan</name>
    <name type="common">Pigeon pea</name>
    <name type="synonym">Cajanus indicus</name>
    <dbReference type="NCBI Taxonomy" id="3821"/>
    <lineage>
        <taxon>Eukaryota</taxon>
        <taxon>Viridiplantae</taxon>
        <taxon>Streptophyta</taxon>
        <taxon>Embryophyta</taxon>
        <taxon>Tracheophyta</taxon>
        <taxon>Spermatophyta</taxon>
        <taxon>Magnoliopsida</taxon>
        <taxon>eudicotyledons</taxon>
        <taxon>Gunneridae</taxon>
        <taxon>Pentapetalae</taxon>
        <taxon>rosids</taxon>
        <taxon>fabids</taxon>
        <taxon>Fabales</taxon>
        <taxon>Fabaceae</taxon>
        <taxon>Papilionoideae</taxon>
        <taxon>50 kb inversion clade</taxon>
        <taxon>NPAAA clade</taxon>
        <taxon>indigoferoid/millettioid clade</taxon>
        <taxon>Phaseoleae</taxon>
        <taxon>Cajanus</taxon>
    </lineage>
</organism>
<dbReference type="PANTHER" id="PTHR13600:SF21">
    <property type="entry name" value="LEUCINE CARBOXYL METHYLTRANSFERASE 1"/>
    <property type="match status" value="1"/>
</dbReference>
<dbReference type="Gene3D" id="3.40.50.150">
    <property type="entry name" value="Vaccinia Virus protein VP39"/>
    <property type="match status" value="1"/>
</dbReference>
<dbReference type="SUPFAM" id="SSF53335">
    <property type="entry name" value="S-adenosyl-L-methionine-dependent methyltransferases"/>
    <property type="match status" value="1"/>
</dbReference>
<evidence type="ECO:0000256" key="5">
    <source>
        <dbReference type="ARBA" id="ARBA00022679"/>
    </source>
</evidence>
<dbReference type="EMBL" id="KQ483950">
    <property type="protein sequence ID" value="KYP38971.1"/>
    <property type="molecule type" value="Genomic_DNA"/>
</dbReference>
<protein>
    <recommendedName>
        <fullName evidence="3">[phosphatase 2A protein]-leucine-carboxy methyltransferase</fullName>
        <ecNumber evidence="3">2.1.1.233</ecNumber>
    </recommendedName>
    <alternativeName>
        <fullName evidence="7">[Phosphatase 2A protein]-leucine-carboxy methyltransferase 1</fullName>
    </alternativeName>
</protein>
<keyword evidence="5" id="KW-0808">Transferase</keyword>
<dbReference type="AlphaFoldDB" id="A0A151R8U6"/>
<dbReference type="InterPro" id="IPR016651">
    <property type="entry name" value="LCMT1"/>
</dbReference>
<evidence type="ECO:0000313" key="9">
    <source>
        <dbReference type="Proteomes" id="UP000075243"/>
    </source>
</evidence>
<evidence type="ECO:0000256" key="2">
    <source>
        <dbReference type="ARBA" id="ARBA00010703"/>
    </source>
</evidence>
<accession>A0A151R8U6</accession>